<dbReference type="Pfam" id="PF02104">
    <property type="entry name" value="SURF1"/>
    <property type="match status" value="1"/>
</dbReference>
<dbReference type="EMBL" id="BAABGM010000008">
    <property type="protein sequence ID" value="GAA4402626.1"/>
    <property type="molecule type" value="Genomic_DNA"/>
</dbReference>
<feature type="transmembrane region" description="Helical" evidence="6">
    <location>
        <begin position="20"/>
        <end position="40"/>
    </location>
</feature>
<dbReference type="Proteomes" id="UP001500945">
    <property type="component" value="Unassembled WGS sequence"/>
</dbReference>
<evidence type="ECO:0000256" key="3">
    <source>
        <dbReference type="ARBA" id="ARBA00022692"/>
    </source>
</evidence>
<evidence type="ECO:0000256" key="5">
    <source>
        <dbReference type="ARBA" id="ARBA00023136"/>
    </source>
</evidence>
<feature type="transmembrane region" description="Helical" evidence="6">
    <location>
        <begin position="227"/>
        <end position="244"/>
    </location>
</feature>
<organism evidence="7 8">
    <name type="scientific">Fodinibacter luteus</name>
    <dbReference type="NCBI Taxonomy" id="552064"/>
    <lineage>
        <taxon>Bacteria</taxon>
        <taxon>Bacillati</taxon>
        <taxon>Actinomycetota</taxon>
        <taxon>Actinomycetes</taxon>
        <taxon>Micrococcales</taxon>
        <taxon>Intrasporangiaceae</taxon>
        <taxon>Fodinibacter (ex Wang et al. 2009)</taxon>
    </lineage>
</organism>
<protein>
    <recommendedName>
        <fullName evidence="6">SURF1-like protein</fullName>
    </recommendedName>
</protein>
<comment type="similarity">
    <text evidence="2 6">Belongs to the SURF1 family.</text>
</comment>
<evidence type="ECO:0000313" key="8">
    <source>
        <dbReference type="Proteomes" id="UP001500945"/>
    </source>
</evidence>
<evidence type="ECO:0000313" key="7">
    <source>
        <dbReference type="EMBL" id="GAA4402626.1"/>
    </source>
</evidence>
<evidence type="ECO:0000256" key="6">
    <source>
        <dbReference type="RuleBase" id="RU363076"/>
    </source>
</evidence>
<comment type="caution">
    <text evidence="7">The sequence shown here is derived from an EMBL/GenBank/DDBJ whole genome shotgun (WGS) entry which is preliminary data.</text>
</comment>
<dbReference type="InterPro" id="IPR002994">
    <property type="entry name" value="Surf1/Shy1"/>
</dbReference>
<keyword evidence="8" id="KW-1185">Reference proteome</keyword>
<keyword evidence="6" id="KW-1003">Cell membrane</keyword>
<keyword evidence="3 6" id="KW-0812">Transmembrane</keyword>
<dbReference type="CDD" id="cd06662">
    <property type="entry name" value="SURF1"/>
    <property type="match status" value="1"/>
</dbReference>
<dbReference type="PANTHER" id="PTHR23427">
    <property type="entry name" value="SURFEIT LOCUS PROTEIN"/>
    <property type="match status" value="1"/>
</dbReference>
<keyword evidence="4 6" id="KW-1133">Transmembrane helix</keyword>
<evidence type="ECO:0000256" key="2">
    <source>
        <dbReference type="ARBA" id="ARBA00007165"/>
    </source>
</evidence>
<proteinExistence type="inferred from homology"/>
<comment type="subcellular location">
    <subcellularLocation>
        <location evidence="6">Cell membrane</location>
        <topology evidence="6">Multi-pass membrane protein</topology>
    </subcellularLocation>
    <subcellularLocation>
        <location evidence="1">Membrane</location>
    </subcellularLocation>
</comment>
<evidence type="ECO:0000256" key="1">
    <source>
        <dbReference type="ARBA" id="ARBA00004370"/>
    </source>
</evidence>
<sequence length="271" mass="29869">MYDGYRGRVLRRLVTPRWLGALLLAALFAVACYHLGWWQYDRHLAKVERNERLDEHYRAAPVPLAQVLAPAGLDPDDEWTRVTATGRYVAGPVFVRNRTREGQAGLEVLWLLRPAGGGPDVVVDRGWVGASDEGARVLPEVPPAPGGDVEVTGWVRRGEASRGRDMPQGQVASLNVAEAGAALGAAAVLPGYLLLEGEVLPDGTAPPRPLPLGTPDRSLGPHLAYGYQWWLTMSVGFVLVWFGIRRELRAEDPEKYPRTPKKTRIWDEEDA</sequence>
<keyword evidence="5 6" id="KW-0472">Membrane</keyword>
<reference evidence="8" key="1">
    <citation type="journal article" date="2019" name="Int. J. Syst. Evol. Microbiol.">
        <title>The Global Catalogue of Microorganisms (GCM) 10K type strain sequencing project: providing services to taxonomists for standard genome sequencing and annotation.</title>
        <authorList>
            <consortium name="The Broad Institute Genomics Platform"/>
            <consortium name="The Broad Institute Genome Sequencing Center for Infectious Disease"/>
            <person name="Wu L."/>
            <person name="Ma J."/>
        </authorList>
    </citation>
    <scope>NUCLEOTIDE SEQUENCE [LARGE SCALE GENOMIC DNA]</scope>
    <source>
        <strain evidence="8">JCM 17809</strain>
    </source>
</reference>
<dbReference type="PANTHER" id="PTHR23427:SF2">
    <property type="entry name" value="SURFEIT LOCUS PROTEIN 1"/>
    <property type="match status" value="1"/>
</dbReference>
<gene>
    <name evidence="7" type="ORF">GCM10023168_13360</name>
</gene>
<dbReference type="PROSITE" id="PS50895">
    <property type="entry name" value="SURF1"/>
    <property type="match status" value="1"/>
</dbReference>
<accession>A0ABP8KA04</accession>
<dbReference type="PROSITE" id="PS51257">
    <property type="entry name" value="PROKAR_LIPOPROTEIN"/>
    <property type="match status" value="1"/>
</dbReference>
<evidence type="ECO:0000256" key="4">
    <source>
        <dbReference type="ARBA" id="ARBA00022989"/>
    </source>
</evidence>
<feature type="transmembrane region" description="Helical" evidence="6">
    <location>
        <begin position="171"/>
        <end position="195"/>
    </location>
</feature>
<dbReference type="InterPro" id="IPR045214">
    <property type="entry name" value="Surf1/Surf4"/>
</dbReference>
<name>A0ABP8KA04_9MICO</name>